<dbReference type="PANTHER" id="PTHR34397">
    <property type="entry name" value="OS05G0237600 PROTEIN"/>
    <property type="match status" value="1"/>
</dbReference>
<feature type="compositionally biased region" description="Basic and acidic residues" evidence="1">
    <location>
        <begin position="57"/>
        <end position="68"/>
    </location>
</feature>
<sequence length="525" mass="57508">MDTSGMFAAAQVPRRQRSRREESMERTEGQVVVSTPSGSTGNGDGDGALVVSTTSWDRNRTPRVRPRETTTVAAAADRSVLGGNGGGSVDVADGDSNNAEKEQRRKEEFDRERRRKGKMVAEEESPSTASGGGMPIGLPAADKLMGYAIRGGRRQHVTTAIGTCKNTKRRGHGKFWASLGRDGASTSSAGSDMVVPLDDIAVVHDRLRSLLNGLGAVSPPVRVYGKMMWRSDRLKSQNRLQISRKKDGELSPFDSILTLAEKSAATSKRKKKSSKPKNKKNGESKEKKDEHKEYNDNGTNKPNNEPNNGDDGLFVQAYDRTGEEYILTLKYIKANNSYRLMGRPWKTFLKNCSLTLQEDAKKKGKKAIKKVKKVAIANEAMIDLWVFRSQKLSHGKDDHNDGRLGLVMVHYFKGDAPHADAAFKANEELLLLAPKKRKKKHEGASSSHDAVTEALPQEEPNVVTAVELEIAAVMAGETGVQGGAPEPHHGVEVVMEGVQLEIRDIDLEVLLAAQTLFEMKNSGRR</sequence>
<dbReference type="PANTHER" id="PTHR34397:SF22">
    <property type="entry name" value="OS05G0237600 PROTEIN"/>
    <property type="match status" value="1"/>
</dbReference>
<dbReference type="Gramene" id="OBART05G08290.1">
    <property type="protein sequence ID" value="OBART05G08290.1"/>
    <property type="gene ID" value="OBART05G08290"/>
</dbReference>
<dbReference type="PaxDb" id="65489-OBART05G08290.1"/>
<keyword evidence="3" id="KW-1185">Reference proteome</keyword>
<name>A0A0D3G4V4_9ORYZ</name>
<dbReference type="EnsemblPlants" id="OBART05G08290.1">
    <property type="protein sequence ID" value="OBART05G08290.1"/>
    <property type="gene ID" value="OBART05G08290"/>
</dbReference>
<feature type="region of interest" description="Disordered" evidence="1">
    <location>
        <begin position="1"/>
        <end position="135"/>
    </location>
</feature>
<feature type="compositionally biased region" description="Basic and acidic residues" evidence="1">
    <location>
        <begin position="280"/>
        <end position="295"/>
    </location>
</feature>
<dbReference type="HOGENOM" id="CLU_039354_0_0_1"/>
<dbReference type="Proteomes" id="UP000026960">
    <property type="component" value="Chromosome 5"/>
</dbReference>
<evidence type="ECO:0000313" key="3">
    <source>
        <dbReference type="Proteomes" id="UP000026960"/>
    </source>
</evidence>
<feature type="compositionally biased region" description="Low complexity" evidence="1">
    <location>
        <begin position="296"/>
        <end position="312"/>
    </location>
</feature>
<reference evidence="2" key="2">
    <citation type="submission" date="2015-03" db="UniProtKB">
        <authorList>
            <consortium name="EnsemblPlants"/>
        </authorList>
    </citation>
    <scope>IDENTIFICATION</scope>
</reference>
<evidence type="ECO:0000256" key="1">
    <source>
        <dbReference type="SAM" id="MobiDB-lite"/>
    </source>
</evidence>
<dbReference type="eggNOG" id="ENOG502R3G0">
    <property type="taxonomic scope" value="Eukaryota"/>
</dbReference>
<protein>
    <submittedName>
        <fullName evidence="2">Uncharacterized protein</fullName>
    </submittedName>
</protein>
<reference evidence="2" key="1">
    <citation type="journal article" date="2009" name="Rice">
        <title>De Novo Next Generation Sequencing of Plant Genomes.</title>
        <authorList>
            <person name="Rounsley S."/>
            <person name="Marri P.R."/>
            <person name="Yu Y."/>
            <person name="He R."/>
            <person name="Sisneros N."/>
            <person name="Goicoechea J.L."/>
            <person name="Lee S.J."/>
            <person name="Angelova A."/>
            <person name="Kudrna D."/>
            <person name="Luo M."/>
            <person name="Affourtit J."/>
            <person name="Desany B."/>
            <person name="Knight J."/>
            <person name="Niazi F."/>
            <person name="Egholm M."/>
            <person name="Wing R.A."/>
        </authorList>
    </citation>
    <scope>NUCLEOTIDE SEQUENCE [LARGE SCALE GENOMIC DNA]</scope>
    <source>
        <strain evidence="2">cv. IRGC 105608</strain>
    </source>
</reference>
<feature type="compositionally biased region" description="Basic residues" evidence="1">
    <location>
        <begin position="267"/>
        <end position="279"/>
    </location>
</feature>
<dbReference type="AlphaFoldDB" id="A0A0D3G4V4"/>
<feature type="region of interest" description="Disordered" evidence="1">
    <location>
        <begin position="264"/>
        <end position="314"/>
    </location>
</feature>
<proteinExistence type="predicted"/>
<feature type="compositionally biased region" description="Basic and acidic residues" evidence="1">
    <location>
        <begin position="98"/>
        <end position="112"/>
    </location>
</feature>
<accession>A0A0D3G4V4</accession>
<feature type="compositionally biased region" description="Low complexity" evidence="1">
    <location>
        <begin position="69"/>
        <end position="81"/>
    </location>
</feature>
<evidence type="ECO:0000313" key="2">
    <source>
        <dbReference type="EnsemblPlants" id="OBART05G08290.1"/>
    </source>
</evidence>
<feature type="compositionally biased region" description="Basic and acidic residues" evidence="1">
    <location>
        <begin position="19"/>
        <end position="28"/>
    </location>
</feature>
<organism evidence="2">
    <name type="scientific">Oryza barthii</name>
    <dbReference type="NCBI Taxonomy" id="65489"/>
    <lineage>
        <taxon>Eukaryota</taxon>
        <taxon>Viridiplantae</taxon>
        <taxon>Streptophyta</taxon>
        <taxon>Embryophyta</taxon>
        <taxon>Tracheophyta</taxon>
        <taxon>Spermatophyta</taxon>
        <taxon>Magnoliopsida</taxon>
        <taxon>Liliopsida</taxon>
        <taxon>Poales</taxon>
        <taxon>Poaceae</taxon>
        <taxon>BOP clade</taxon>
        <taxon>Oryzoideae</taxon>
        <taxon>Oryzeae</taxon>
        <taxon>Oryzinae</taxon>
        <taxon>Oryza</taxon>
    </lineage>
</organism>